<dbReference type="KEGG" id="epi:Q3V30_22540"/>
<dbReference type="Proteomes" id="UP001228139">
    <property type="component" value="Plasmid unnamed2"/>
</dbReference>
<dbReference type="InterPro" id="IPR000525">
    <property type="entry name" value="Initiator_Rep_WH1"/>
</dbReference>
<evidence type="ECO:0000256" key="1">
    <source>
        <dbReference type="ARBA" id="ARBA00038283"/>
    </source>
</evidence>
<dbReference type="Gene3D" id="1.10.10.10">
    <property type="entry name" value="Winged helix-like DNA-binding domain superfamily/Winged helix DNA-binding domain"/>
    <property type="match status" value="2"/>
</dbReference>
<sequence>MRLIVKIVTKLTKVRHRNEVGVTLSSLSLSAKRVLFLALCQIDTKEMLDDDILEVDSDFFSKATSLDKHAAYAALKEGAKVLSSTTLVLNRDDLKNLANELGILSSKNKIPDRMDLNLTEFCVYYDNLATVKIKFTNTAKRYFSKLMGSENRYTTQVLKSVVLLNSTNSTNLYQVIRKHYSQNVSKRSFEISVDELKDEMGLYVIDGDEKVYKYPKYSFFVRDVISKSIKEITDKTEIKKVSFSVVGKKGRMAHMLKFDFSINEDANMQEEEIKFLEEFDRNVPSKK</sequence>
<reference evidence="3 4" key="1">
    <citation type="submission" date="2023-07" db="EMBL/GenBank/DDBJ databases">
        <title>Pathogenic bacteria of pear tree diseases.</title>
        <authorList>
            <person name="Zhang Z."/>
            <person name="He L."/>
            <person name="Huang R."/>
        </authorList>
    </citation>
    <scope>NUCLEOTIDE SEQUENCE [LARGE SCALE GENOMIC DNA]</scope>
    <source>
        <strain evidence="3 4">DE2</strain>
        <plasmid evidence="3 4">unnamed2</plasmid>
    </source>
</reference>
<geneLocation type="plasmid" evidence="3 4">
    <name>unnamed2</name>
</geneLocation>
<proteinExistence type="inferred from homology"/>
<dbReference type="Pfam" id="PF21205">
    <property type="entry name" value="Rep3_C"/>
    <property type="match status" value="1"/>
</dbReference>
<accession>A0AA50DNK5</accession>
<gene>
    <name evidence="3" type="ORF">Q3V30_22540</name>
</gene>
<dbReference type="Pfam" id="PF01051">
    <property type="entry name" value="Rep3_N"/>
    <property type="match status" value="1"/>
</dbReference>
<keyword evidence="4" id="KW-1185">Reference proteome</keyword>
<evidence type="ECO:0000313" key="3">
    <source>
        <dbReference type="EMBL" id="WLS81244.1"/>
    </source>
</evidence>
<protein>
    <submittedName>
        <fullName evidence="3">Replication initiation protein</fullName>
    </submittedName>
</protein>
<dbReference type="AlphaFoldDB" id="A0AA50DNK5"/>
<dbReference type="GO" id="GO:0003887">
    <property type="term" value="F:DNA-directed DNA polymerase activity"/>
    <property type="evidence" value="ECO:0007669"/>
    <property type="project" value="InterPro"/>
</dbReference>
<evidence type="ECO:0000313" key="4">
    <source>
        <dbReference type="Proteomes" id="UP001228139"/>
    </source>
</evidence>
<feature type="domain" description="Initiator Rep protein WH1" evidence="2">
    <location>
        <begin position="23"/>
        <end position="176"/>
    </location>
</feature>
<comment type="similarity">
    <text evidence="1">Belongs to the initiator RepB protein family.</text>
</comment>
<dbReference type="RefSeq" id="WP_306213619.1">
    <property type="nucleotide sequence ID" value="NZ_CP132355.1"/>
</dbReference>
<name>A0AA50DNK5_9GAMM</name>
<dbReference type="SUPFAM" id="SSF46785">
    <property type="entry name" value="Winged helix' DNA-binding domain"/>
    <property type="match status" value="2"/>
</dbReference>
<dbReference type="GO" id="GO:0006270">
    <property type="term" value="P:DNA replication initiation"/>
    <property type="evidence" value="ECO:0007669"/>
    <property type="project" value="InterPro"/>
</dbReference>
<dbReference type="InterPro" id="IPR036388">
    <property type="entry name" value="WH-like_DNA-bd_sf"/>
</dbReference>
<dbReference type="InterPro" id="IPR036390">
    <property type="entry name" value="WH_DNA-bd_sf"/>
</dbReference>
<evidence type="ECO:0000259" key="2">
    <source>
        <dbReference type="Pfam" id="PF01051"/>
    </source>
</evidence>
<keyword evidence="3" id="KW-0614">Plasmid</keyword>
<organism evidence="3 4">
    <name type="scientific">Erwinia pyri</name>
    <dbReference type="NCBI Taxonomy" id="3062598"/>
    <lineage>
        <taxon>Bacteria</taxon>
        <taxon>Pseudomonadati</taxon>
        <taxon>Pseudomonadota</taxon>
        <taxon>Gammaproteobacteria</taxon>
        <taxon>Enterobacterales</taxon>
        <taxon>Erwiniaceae</taxon>
        <taxon>Erwinia</taxon>
    </lineage>
</organism>
<dbReference type="EMBL" id="CP132355">
    <property type="protein sequence ID" value="WLS81244.1"/>
    <property type="molecule type" value="Genomic_DNA"/>
</dbReference>